<dbReference type="EMBL" id="CP113836">
    <property type="protein sequence ID" value="WAL67085.1"/>
    <property type="molecule type" value="Genomic_DNA"/>
</dbReference>
<organism evidence="1 2">
    <name type="scientific">Amycolatopsis cynarae</name>
    <dbReference type="NCBI Taxonomy" id="2995223"/>
    <lineage>
        <taxon>Bacteria</taxon>
        <taxon>Bacillati</taxon>
        <taxon>Actinomycetota</taxon>
        <taxon>Actinomycetes</taxon>
        <taxon>Pseudonocardiales</taxon>
        <taxon>Pseudonocardiaceae</taxon>
        <taxon>Amycolatopsis</taxon>
    </lineage>
</organism>
<protein>
    <recommendedName>
        <fullName evidence="3">Helix-turn-helix transcriptional regulator</fullName>
    </recommendedName>
</protein>
<accession>A0ABY7B567</accession>
<keyword evidence="2" id="KW-1185">Reference proteome</keyword>
<sequence length="156" mass="17198">MPDRKQISTTGYPPEARVRLGQAVAKARIAAGYKFRTDFARAAGVKSQRSLQMLEQGDEYVGQVILFAVARALPNWNEDTPRTILEGGPIPPTVQETAQEAAQETAPTASVADIPGLGQLRDGVEVQLWAIKELDEETRKAYIFQHRARVAQERAI</sequence>
<dbReference type="Proteomes" id="UP001163203">
    <property type="component" value="Chromosome"/>
</dbReference>
<evidence type="ECO:0000313" key="1">
    <source>
        <dbReference type="EMBL" id="WAL67085.1"/>
    </source>
</evidence>
<proteinExistence type="predicted"/>
<gene>
    <name evidence="1" type="ORF">ORV05_04675</name>
</gene>
<name>A0ABY7B567_9PSEU</name>
<reference evidence="1" key="1">
    <citation type="submission" date="2022-11" db="EMBL/GenBank/DDBJ databases">
        <authorList>
            <person name="Mo P."/>
        </authorList>
    </citation>
    <scope>NUCLEOTIDE SEQUENCE</scope>
    <source>
        <strain evidence="1">HUAS 11-8</strain>
    </source>
</reference>
<dbReference type="RefSeq" id="WP_268757209.1">
    <property type="nucleotide sequence ID" value="NZ_CP113836.1"/>
</dbReference>
<evidence type="ECO:0008006" key="3">
    <source>
        <dbReference type="Google" id="ProtNLM"/>
    </source>
</evidence>
<evidence type="ECO:0000313" key="2">
    <source>
        <dbReference type="Proteomes" id="UP001163203"/>
    </source>
</evidence>